<dbReference type="InterPro" id="IPR036457">
    <property type="entry name" value="PPM-type-like_dom_sf"/>
</dbReference>
<dbReference type="InterPro" id="IPR015655">
    <property type="entry name" value="PP2C"/>
</dbReference>
<dbReference type="SUPFAM" id="SSF81606">
    <property type="entry name" value="PP2C-like"/>
    <property type="match status" value="1"/>
</dbReference>
<dbReference type="OrthoDB" id="9801841at2"/>
<dbReference type="EMBL" id="CP036339">
    <property type="protein sequence ID" value="QDT75332.1"/>
    <property type="molecule type" value="Genomic_DNA"/>
</dbReference>
<dbReference type="SMART" id="SM00331">
    <property type="entry name" value="PP2C_SIG"/>
    <property type="match status" value="1"/>
</dbReference>
<keyword evidence="1" id="KW-0472">Membrane</keyword>
<feature type="transmembrane region" description="Helical" evidence="1">
    <location>
        <begin position="311"/>
        <end position="329"/>
    </location>
</feature>
<reference evidence="3 4" key="1">
    <citation type="submission" date="2019-02" db="EMBL/GenBank/DDBJ databases">
        <title>Deep-cultivation of Planctomycetes and their phenomic and genomic characterization uncovers novel biology.</title>
        <authorList>
            <person name="Wiegand S."/>
            <person name="Jogler M."/>
            <person name="Boedeker C."/>
            <person name="Pinto D."/>
            <person name="Vollmers J."/>
            <person name="Rivas-Marin E."/>
            <person name="Kohn T."/>
            <person name="Peeters S.H."/>
            <person name="Heuer A."/>
            <person name="Rast P."/>
            <person name="Oberbeckmann S."/>
            <person name="Bunk B."/>
            <person name="Jeske O."/>
            <person name="Meyerdierks A."/>
            <person name="Storesund J.E."/>
            <person name="Kallscheuer N."/>
            <person name="Luecker S."/>
            <person name="Lage O.M."/>
            <person name="Pohl T."/>
            <person name="Merkel B.J."/>
            <person name="Hornburger P."/>
            <person name="Mueller R.-W."/>
            <person name="Bruemmer F."/>
            <person name="Labrenz M."/>
            <person name="Spormann A.M."/>
            <person name="Op den Camp H."/>
            <person name="Overmann J."/>
            <person name="Amann R."/>
            <person name="Jetten M.S.M."/>
            <person name="Mascher T."/>
            <person name="Medema M.H."/>
            <person name="Devos D.P."/>
            <person name="Kaster A.-K."/>
            <person name="Ovreas L."/>
            <person name="Rohde M."/>
            <person name="Galperin M.Y."/>
            <person name="Jogler C."/>
        </authorList>
    </citation>
    <scope>NUCLEOTIDE SEQUENCE [LARGE SCALE GENOMIC DNA]</scope>
    <source>
        <strain evidence="3 4">I41</strain>
    </source>
</reference>
<gene>
    <name evidence="3" type="ORF">I41_45420</name>
</gene>
<evidence type="ECO:0000256" key="1">
    <source>
        <dbReference type="SAM" id="Phobius"/>
    </source>
</evidence>
<protein>
    <recommendedName>
        <fullName evidence="2">PPM-type phosphatase domain-containing protein</fullName>
    </recommendedName>
</protein>
<dbReference type="CDD" id="cd00143">
    <property type="entry name" value="PP2Cc"/>
    <property type="match status" value="1"/>
</dbReference>
<dbReference type="Gene3D" id="3.60.40.10">
    <property type="entry name" value="PPM-type phosphatase domain"/>
    <property type="match status" value="1"/>
</dbReference>
<dbReference type="InterPro" id="IPR001932">
    <property type="entry name" value="PPM-type_phosphatase-like_dom"/>
</dbReference>
<name>A0A517U3Y0_9BACT</name>
<proteinExistence type="predicted"/>
<sequence length="440" mass="46775">MSKPTSKLNRATGGLRCAAVSDVGMRRASNQDSLAVALASDERDWRSRGHLFVVADGMGAHAAGELASQIATDNIPHAYQKRPDLPPCESIVAAVHDANSRINAKGSNSVDFHGMGTTCSCLLLLPDGAMAAHVGDSRVYRLRGHTIEQLTFDHSLVWEMAAAGHASEEDVPAYVPKNVITRSLGPHPTVKVDLEGPLPIRAGDRFLLCSDGLTGPLNPQLIGMVLASLPPEEAAQTLVDLANLLGGPDNITVIIAEVADPAMLGQKKNGHAWTDAVAPLTRDDHWFDYVVGMAGLGLAIAGLVALTTRPVAAGICLVLGVIGVGGFLWKRLRGEDECRGVKGHYGKAPYRSYAVAPSAQNIEMLSDVVRQLEDLEAQRSWPFEWKEVHSDRVAAHKAIAAGDYTAAVVAYSSAVRRLMQAVRAHRPEPPSDSGINLSAG</sequence>
<dbReference type="KEGG" id="llh:I41_45420"/>
<evidence type="ECO:0000313" key="4">
    <source>
        <dbReference type="Proteomes" id="UP000317909"/>
    </source>
</evidence>
<evidence type="ECO:0000259" key="2">
    <source>
        <dbReference type="PROSITE" id="PS51746"/>
    </source>
</evidence>
<dbReference type="PROSITE" id="PS51746">
    <property type="entry name" value="PPM_2"/>
    <property type="match status" value="1"/>
</dbReference>
<dbReference type="Proteomes" id="UP000317909">
    <property type="component" value="Chromosome"/>
</dbReference>
<keyword evidence="4" id="KW-1185">Reference proteome</keyword>
<feature type="domain" description="PPM-type phosphatase" evidence="2">
    <location>
        <begin position="16"/>
        <end position="258"/>
    </location>
</feature>
<keyword evidence="3" id="KW-0378">Hydrolase</keyword>
<dbReference type="PANTHER" id="PTHR47992">
    <property type="entry name" value="PROTEIN PHOSPHATASE"/>
    <property type="match status" value="1"/>
</dbReference>
<evidence type="ECO:0000313" key="3">
    <source>
        <dbReference type="EMBL" id="QDT75332.1"/>
    </source>
</evidence>
<dbReference type="AlphaFoldDB" id="A0A517U3Y0"/>
<keyword evidence="1" id="KW-0812">Transmembrane</keyword>
<accession>A0A517U3Y0</accession>
<organism evidence="3 4">
    <name type="scientific">Lacipirellula limnantheis</name>
    <dbReference type="NCBI Taxonomy" id="2528024"/>
    <lineage>
        <taxon>Bacteria</taxon>
        <taxon>Pseudomonadati</taxon>
        <taxon>Planctomycetota</taxon>
        <taxon>Planctomycetia</taxon>
        <taxon>Pirellulales</taxon>
        <taxon>Lacipirellulaceae</taxon>
        <taxon>Lacipirellula</taxon>
    </lineage>
</organism>
<feature type="transmembrane region" description="Helical" evidence="1">
    <location>
        <begin position="286"/>
        <end position="305"/>
    </location>
</feature>
<dbReference type="RefSeq" id="WP_145434996.1">
    <property type="nucleotide sequence ID" value="NZ_CP036339.1"/>
</dbReference>
<keyword evidence="1" id="KW-1133">Transmembrane helix</keyword>
<dbReference type="GO" id="GO:0004722">
    <property type="term" value="F:protein serine/threonine phosphatase activity"/>
    <property type="evidence" value="ECO:0007669"/>
    <property type="project" value="InterPro"/>
</dbReference>
<dbReference type="Pfam" id="PF13672">
    <property type="entry name" value="PP2C_2"/>
    <property type="match status" value="1"/>
</dbReference>
<dbReference type="SMART" id="SM00332">
    <property type="entry name" value="PP2Cc"/>
    <property type="match status" value="1"/>
</dbReference>